<name>A0ABP7JZB5_9RHOB</name>
<sequence>MKLSAEWLSLPSTRQVMDVFANAGIEAYFVGGCVRNALIGASASDIDISTAARPEVVTEIAERAGLQVVQTGTSHGTVTVIVDRTPFEITTFRKDVETDGRRAVVAFSDRLEDDARRRDFTMNAIYADAEGQVVDPLGGLQDLRARKVRFIDDPEMRIREDYLRILRFFRFYAWYGDPSEGPDPEALAACASLAGGLDVISKERLGSEVVKLLSAADPAPAIGAMESTGILSHLIPAPDSKTLFLFMHDERGCDPIARLAAMAGASWSEIGELLRLSNAQTKRIMSLREAAESTWGAGEVGYRLGETDGQAALRLRSALFEQAYSDELDTEIAKGAGATFPVSARDIMPAFEGPALGAALKRLEKIWIESDFEADKPSLLSRISGGAE</sequence>
<dbReference type="Pfam" id="PF01743">
    <property type="entry name" value="PolyA_pol"/>
    <property type="match status" value="1"/>
</dbReference>
<gene>
    <name evidence="11" type="ORF">GCM10022404_06430</name>
</gene>
<feature type="domain" description="tRNA nucleotidyltransferase/poly(A) polymerase RNA and SrmB- binding" evidence="10">
    <location>
        <begin position="183"/>
        <end position="238"/>
    </location>
</feature>
<evidence type="ECO:0000259" key="10">
    <source>
        <dbReference type="Pfam" id="PF12627"/>
    </source>
</evidence>
<dbReference type="InterPro" id="IPR043519">
    <property type="entry name" value="NT_sf"/>
</dbReference>
<evidence type="ECO:0000313" key="11">
    <source>
        <dbReference type="EMBL" id="GAA3858341.1"/>
    </source>
</evidence>
<evidence type="ECO:0000256" key="7">
    <source>
        <dbReference type="ARBA" id="ARBA00022842"/>
    </source>
</evidence>
<keyword evidence="12" id="KW-1185">Reference proteome</keyword>
<proteinExistence type="inferred from homology"/>
<keyword evidence="5" id="KW-0479">Metal-binding</keyword>
<dbReference type="RefSeq" id="WP_344843385.1">
    <property type="nucleotide sequence ID" value="NZ_BAABDF010000003.1"/>
</dbReference>
<evidence type="ECO:0000256" key="5">
    <source>
        <dbReference type="ARBA" id="ARBA00022723"/>
    </source>
</evidence>
<dbReference type="InterPro" id="IPR002646">
    <property type="entry name" value="PolA_pol_head_dom"/>
</dbReference>
<dbReference type="PANTHER" id="PTHR46173">
    <property type="entry name" value="CCA TRNA NUCLEOTIDYLTRANSFERASE 1, MITOCHONDRIAL"/>
    <property type="match status" value="1"/>
</dbReference>
<keyword evidence="4" id="KW-0548">Nucleotidyltransferase</keyword>
<comment type="caution">
    <text evidence="11">The sequence shown here is derived from an EMBL/GenBank/DDBJ whole genome shotgun (WGS) entry which is preliminary data.</text>
</comment>
<evidence type="ECO:0000256" key="6">
    <source>
        <dbReference type="ARBA" id="ARBA00022741"/>
    </source>
</evidence>
<dbReference type="EMBL" id="BAABDF010000003">
    <property type="protein sequence ID" value="GAA3858341.1"/>
    <property type="molecule type" value="Genomic_DNA"/>
</dbReference>
<dbReference type="InterPro" id="IPR050264">
    <property type="entry name" value="Bact_CCA-adding_enz_type3_sf"/>
</dbReference>
<keyword evidence="8" id="KW-0694">RNA-binding</keyword>
<dbReference type="Proteomes" id="UP001399917">
    <property type="component" value="Unassembled WGS sequence"/>
</dbReference>
<evidence type="ECO:0000256" key="4">
    <source>
        <dbReference type="ARBA" id="ARBA00022695"/>
    </source>
</evidence>
<comment type="cofactor">
    <cofactor evidence="1">
        <name>Mg(2+)</name>
        <dbReference type="ChEBI" id="CHEBI:18420"/>
    </cofactor>
</comment>
<keyword evidence="3" id="KW-0819">tRNA processing</keyword>
<dbReference type="SUPFAM" id="SSF81301">
    <property type="entry name" value="Nucleotidyltransferase"/>
    <property type="match status" value="1"/>
</dbReference>
<evidence type="ECO:0000313" key="12">
    <source>
        <dbReference type="Proteomes" id="UP001399917"/>
    </source>
</evidence>
<dbReference type="CDD" id="cd05398">
    <property type="entry name" value="NT_ClassII-CCAase"/>
    <property type="match status" value="1"/>
</dbReference>
<protein>
    <submittedName>
        <fullName evidence="11">CCA tRNA nucleotidyltransferase</fullName>
    </submittedName>
</protein>
<evidence type="ECO:0000256" key="8">
    <source>
        <dbReference type="RuleBase" id="RU003953"/>
    </source>
</evidence>
<keyword evidence="2 8" id="KW-0808">Transferase</keyword>
<dbReference type="PANTHER" id="PTHR46173:SF1">
    <property type="entry name" value="CCA TRNA NUCLEOTIDYLTRANSFERASE 1, MITOCHONDRIAL"/>
    <property type="match status" value="1"/>
</dbReference>
<comment type="similarity">
    <text evidence="8">Belongs to the tRNA nucleotidyltransferase/poly(A) polymerase family.</text>
</comment>
<organism evidence="11 12">
    <name type="scientific">Celeribacter arenosi</name>
    <dbReference type="NCBI Taxonomy" id="792649"/>
    <lineage>
        <taxon>Bacteria</taxon>
        <taxon>Pseudomonadati</taxon>
        <taxon>Pseudomonadota</taxon>
        <taxon>Alphaproteobacteria</taxon>
        <taxon>Rhodobacterales</taxon>
        <taxon>Roseobacteraceae</taxon>
        <taxon>Celeribacter</taxon>
    </lineage>
</organism>
<dbReference type="Gene3D" id="3.30.460.10">
    <property type="entry name" value="Beta Polymerase, domain 2"/>
    <property type="match status" value="1"/>
</dbReference>
<dbReference type="Gene3D" id="1.10.3090.10">
    <property type="entry name" value="cca-adding enzyme, domain 2"/>
    <property type="match status" value="1"/>
</dbReference>
<feature type="domain" description="Poly A polymerase head" evidence="9">
    <location>
        <begin position="27"/>
        <end position="149"/>
    </location>
</feature>
<accession>A0ABP7JZB5</accession>
<evidence type="ECO:0000256" key="1">
    <source>
        <dbReference type="ARBA" id="ARBA00001946"/>
    </source>
</evidence>
<evidence type="ECO:0000256" key="3">
    <source>
        <dbReference type="ARBA" id="ARBA00022694"/>
    </source>
</evidence>
<keyword evidence="6" id="KW-0547">Nucleotide-binding</keyword>
<dbReference type="SUPFAM" id="SSF81891">
    <property type="entry name" value="Poly A polymerase C-terminal region-like"/>
    <property type="match status" value="1"/>
</dbReference>
<evidence type="ECO:0000256" key="2">
    <source>
        <dbReference type="ARBA" id="ARBA00022679"/>
    </source>
</evidence>
<dbReference type="Pfam" id="PF12627">
    <property type="entry name" value="PolyA_pol_RNAbd"/>
    <property type="match status" value="1"/>
</dbReference>
<dbReference type="InterPro" id="IPR032828">
    <property type="entry name" value="PolyA_RNA-bd"/>
</dbReference>
<evidence type="ECO:0000259" key="9">
    <source>
        <dbReference type="Pfam" id="PF01743"/>
    </source>
</evidence>
<keyword evidence="7" id="KW-0460">Magnesium</keyword>
<reference evidence="12" key="1">
    <citation type="journal article" date="2019" name="Int. J. Syst. Evol. Microbiol.">
        <title>The Global Catalogue of Microorganisms (GCM) 10K type strain sequencing project: providing services to taxonomists for standard genome sequencing and annotation.</title>
        <authorList>
            <consortium name="The Broad Institute Genomics Platform"/>
            <consortium name="The Broad Institute Genome Sequencing Center for Infectious Disease"/>
            <person name="Wu L."/>
            <person name="Ma J."/>
        </authorList>
    </citation>
    <scope>NUCLEOTIDE SEQUENCE [LARGE SCALE GENOMIC DNA]</scope>
    <source>
        <strain evidence="12">JCM 17190</strain>
    </source>
</reference>